<name>D3LBR7_OENOE</name>
<dbReference type="Proteomes" id="UP000003075">
    <property type="component" value="Unassembled WGS sequence"/>
</dbReference>
<evidence type="ECO:0000313" key="3">
    <source>
        <dbReference type="Proteomes" id="UP000003075"/>
    </source>
</evidence>
<gene>
    <name evidence="2" type="ORF">AWRIB429_1797</name>
</gene>
<reference evidence="2 3" key="1">
    <citation type="journal article" date="2010" name="Appl. Microbiol. Biotechnol.">
        <title>Genotypic diversity in Oenococcus oeni by high-density microarray comparative genome hybridization and whole genome sequencing.</title>
        <authorList>
            <person name="Borneman A.R."/>
            <person name="Bartowsky E.J."/>
            <person name="McCarthy J."/>
            <person name="Chambers P.J."/>
        </authorList>
    </citation>
    <scope>NUCLEOTIDE SEQUENCE [LARGE SCALE GENOMIC DNA]</scope>
    <source>
        <strain evidence="2 3">AWRIB429</strain>
    </source>
</reference>
<accession>D3LBR7</accession>
<dbReference type="EMBL" id="ACSE01000030">
    <property type="protein sequence ID" value="EFD87655.1"/>
    <property type="molecule type" value="Genomic_DNA"/>
</dbReference>
<sequence>MGVAIGILLGVLIKHLDIGIGLGILVGVVIGHISTFRNN</sequence>
<proteinExistence type="predicted"/>
<keyword evidence="1" id="KW-0812">Transmembrane</keyword>
<protein>
    <submittedName>
        <fullName evidence="2">Uncharacterized protein</fullName>
    </submittedName>
</protein>
<keyword evidence="1" id="KW-1133">Transmembrane helix</keyword>
<dbReference type="AlphaFoldDB" id="D3LBR7"/>
<evidence type="ECO:0000313" key="2">
    <source>
        <dbReference type="EMBL" id="EFD87655.1"/>
    </source>
</evidence>
<comment type="caution">
    <text evidence="2">The sequence shown here is derived from an EMBL/GenBank/DDBJ whole genome shotgun (WGS) entry which is preliminary data.</text>
</comment>
<feature type="transmembrane region" description="Helical" evidence="1">
    <location>
        <begin position="18"/>
        <end position="36"/>
    </location>
</feature>
<organism evidence="2 3">
    <name type="scientific">Oenococcus oeni AWRIB429</name>
    <dbReference type="NCBI Taxonomy" id="655225"/>
    <lineage>
        <taxon>Bacteria</taxon>
        <taxon>Bacillati</taxon>
        <taxon>Bacillota</taxon>
        <taxon>Bacilli</taxon>
        <taxon>Lactobacillales</taxon>
        <taxon>Lactobacillaceae</taxon>
        <taxon>Oenococcus</taxon>
    </lineage>
</organism>
<evidence type="ECO:0000256" key="1">
    <source>
        <dbReference type="SAM" id="Phobius"/>
    </source>
</evidence>
<keyword evidence="1" id="KW-0472">Membrane</keyword>